<protein>
    <submittedName>
        <fullName evidence="1">Uncharacterized protein</fullName>
    </submittedName>
</protein>
<dbReference type="Proteomes" id="UP000029839">
    <property type="component" value="Unassembled WGS sequence"/>
</dbReference>
<dbReference type="OrthoDB" id="3830242at2"/>
<accession>A0A0A0BME8</accession>
<dbReference type="EMBL" id="AXCY01000120">
    <property type="protein sequence ID" value="KGM09131.1"/>
    <property type="molecule type" value="Genomic_DNA"/>
</dbReference>
<evidence type="ECO:0000313" key="1">
    <source>
        <dbReference type="EMBL" id="KGM09131.1"/>
    </source>
</evidence>
<organism evidence="1 2">
    <name type="scientific">Cellulomonas carbonis T26</name>
    <dbReference type="NCBI Taxonomy" id="947969"/>
    <lineage>
        <taxon>Bacteria</taxon>
        <taxon>Bacillati</taxon>
        <taxon>Actinomycetota</taxon>
        <taxon>Actinomycetes</taxon>
        <taxon>Micrococcales</taxon>
        <taxon>Cellulomonadaceae</taxon>
        <taxon>Cellulomonas</taxon>
    </lineage>
</organism>
<reference evidence="1 2" key="1">
    <citation type="submission" date="2013-08" db="EMBL/GenBank/DDBJ databases">
        <title>Genome sequencing of Cellulomonas carbonis T26.</title>
        <authorList>
            <person name="Chen F."/>
            <person name="Li Y."/>
            <person name="Wang G."/>
        </authorList>
    </citation>
    <scope>NUCLEOTIDE SEQUENCE [LARGE SCALE GENOMIC DNA]</scope>
    <source>
        <strain evidence="1 2">T26</strain>
    </source>
</reference>
<reference evidence="1 2" key="2">
    <citation type="journal article" date="2015" name="Stand. Genomic Sci.">
        <title>Draft genome sequence of Cellulomonas carbonis T26(T) and comparative analysis of six Cellulomonas genomes.</title>
        <authorList>
            <person name="Zhuang W."/>
            <person name="Zhang S."/>
            <person name="Xia X."/>
            <person name="Wang G."/>
        </authorList>
    </citation>
    <scope>NUCLEOTIDE SEQUENCE [LARGE SCALE GENOMIC DNA]</scope>
    <source>
        <strain evidence="1 2">T26</strain>
    </source>
</reference>
<gene>
    <name evidence="1" type="ORF">N868_04380</name>
</gene>
<dbReference type="RefSeq" id="WP_043609292.1">
    <property type="nucleotide sequence ID" value="NZ_AXCY01000120.1"/>
</dbReference>
<name>A0A0A0BME8_9CELL</name>
<dbReference type="AlphaFoldDB" id="A0A0A0BME8"/>
<sequence>MTRRARGTWWARNRLGVVGLPVALLAALAASSERIPTYLWPSGLHAPQRAPAGEWLDFADDYTADGLEHTRAVRVRVDSVEPAPAGWTTQELPDGTVGVQVRLTLSAAPDVPLVGCTLALRGADGTRYDHLPGAVADQGFSPCVPSDAPGPMVGLDGSVTPSDAPRPATWTTSPVVLVPEGTDPSEVVLWWEMPDYASFALD</sequence>
<keyword evidence="2" id="KW-1185">Reference proteome</keyword>
<evidence type="ECO:0000313" key="2">
    <source>
        <dbReference type="Proteomes" id="UP000029839"/>
    </source>
</evidence>
<comment type="caution">
    <text evidence="1">The sequence shown here is derived from an EMBL/GenBank/DDBJ whole genome shotgun (WGS) entry which is preliminary data.</text>
</comment>
<proteinExistence type="predicted"/>